<dbReference type="Pfam" id="PF05163">
    <property type="entry name" value="DinB"/>
    <property type="match status" value="1"/>
</dbReference>
<dbReference type="Gene3D" id="1.20.120.450">
    <property type="entry name" value="dinb family like domain"/>
    <property type="match status" value="1"/>
</dbReference>
<dbReference type="EMBL" id="MVBO01000211">
    <property type="protein sequence ID" value="OZJ01952.1"/>
    <property type="molecule type" value="Genomic_DNA"/>
</dbReference>
<keyword evidence="5" id="KW-0862">Zinc</keyword>
<evidence type="ECO:0000256" key="1">
    <source>
        <dbReference type="ARBA" id="ARBA00004167"/>
    </source>
</evidence>
<feature type="region of interest" description="Disordered" evidence="9">
    <location>
        <begin position="351"/>
        <end position="417"/>
    </location>
</feature>
<keyword evidence="4 8" id="KW-0863">Zinc-finger</keyword>
<dbReference type="Pfam" id="PF13639">
    <property type="entry name" value="zf-RING_2"/>
    <property type="match status" value="1"/>
</dbReference>
<name>A0A261XUD0_9FUNG</name>
<dbReference type="InterPro" id="IPR034660">
    <property type="entry name" value="DinB/YfiT-like"/>
</dbReference>
<dbReference type="Proteomes" id="UP000242875">
    <property type="component" value="Unassembled WGS sequence"/>
</dbReference>
<accession>A0A261XUD0</accession>
<sequence>MSLSHLNRMARYTVWANHKVADYIATMDDHLYNAHAGLVFRSVRGTVNHLILSSIVCISTMLTPSRLSRIEQEYGKKHEEAVKWYRMPNKYASKTSETCSWEEYMADKHEAGKALVHSSAQIRDYLAQHPFAEGTRLSYKTTSDKPVEDNLTDVYLHIFNHYTHHRGQITAGVTALGCKVLDDLDYIFYVRAHDKATLGNTTIALFHNGRSHLLHGHTQRMHIRATAKEYDGKKYTGMAVGMNYDQGVWKETKVDPDRWEVHFDTVKRRKHNAPEGSGAAVGSGYHWYIIAHQTVEKLNANDYSTSLNGVKYKLCHKWAGSENWSISGPKAQKEREIALLEDALERAKQELEAMDPDPAMPPKKKVKKLEKGQKTLDDMLGGGKKAKEEREKEEEAKKKRKLDMHSDEAYSEGSLEDDESHREKALLEADISFILLRYLRCPVWRGQDRLGQETVAESNFAEWHARLAQPPIHLWAARYWCSPFFYARILLGLFAGWAMVGAAMIASAPNVDECINCNDVVFSTAFYVIVFHCSLVGMYALMWTIIPCITLPWVLLLPEELDFGKRCASRDMVHGMPLITGSDLRRSSQQEQPGEAQHPDECSICIGEYEETERIRVLPCRHHFHADCVDQWLYVDKSCPLCKHDIDKTWPREVEMTQHGQLNTQSVSEP</sequence>
<keyword evidence="13" id="KW-1185">Reference proteome</keyword>
<reference evidence="12 13" key="1">
    <citation type="journal article" date="2017" name="Mycologia">
        <title>Bifiguratus adelaidae, gen. et sp. nov., a new member of Mucoromycotina in endophytic and soil-dwelling habitats.</title>
        <authorList>
            <person name="Torres-Cruz T.J."/>
            <person name="Billingsley Tobias T.L."/>
            <person name="Almatruk M."/>
            <person name="Hesse C."/>
            <person name="Kuske C.R."/>
            <person name="Desiro A."/>
            <person name="Benucci G.M."/>
            <person name="Bonito G."/>
            <person name="Stajich J.E."/>
            <person name="Dunlap C."/>
            <person name="Arnold A.E."/>
            <person name="Porras-Alfaro A."/>
        </authorList>
    </citation>
    <scope>NUCLEOTIDE SEQUENCE [LARGE SCALE GENOMIC DNA]</scope>
    <source>
        <strain evidence="12 13">AZ0501</strain>
    </source>
</reference>
<dbReference type="GO" id="GO:0016020">
    <property type="term" value="C:membrane"/>
    <property type="evidence" value="ECO:0007669"/>
    <property type="project" value="UniProtKB-SubCell"/>
</dbReference>
<dbReference type="OrthoDB" id="8062037at2759"/>
<keyword evidence="7 10" id="KW-0472">Membrane</keyword>
<evidence type="ECO:0000256" key="10">
    <source>
        <dbReference type="SAM" id="Phobius"/>
    </source>
</evidence>
<evidence type="ECO:0000256" key="8">
    <source>
        <dbReference type="PROSITE-ProRule" id="PRU00175"/>
    </source>
</evidence>
<keyword evidence="2 10" id="KW-0812">Transmembrane</keyword>
<evidence type="ECO:0000256" key="4">
    <source>
        <dbReference type="ARBA" id="ARBA00022771"/>
    </source>
</evidence>
<evidence type="ECO:0000313" key="13">
    <source>
        <dbReference type="Proteomes" id="UP000242875"/>
    </source>
</evidence>
<evidence type="ECO:0000256" key="6">
    <source>
        <dbReference type="ARBA" id="ARBA00022989"/>
    </source>
</evidence>
<dbReference type="SUPFAM" id="SSF57850">
    <property type="entry name" value="RING/U-box"/>
    <property type="match status" value="1"/>
</dbReference>
<dbReference type="InterPro" id="IPR051653">
    <property type="entry name" value="E3_ligase_sorting_rcpt"/>
</dbReference>
<dbReference type="InterPro" id="IPR007837">
    <property type="entry name" value="DinB"/>
</dbReference>
<feature type="transmembrane region" description="Helical" evidence="10">
    <location>
        <begin position="485"/>
        <end position="506"/>
    </location>
</feature>
<keyword evidence="6 10" id="KW-1133">Transmembrane helix</keyword>
<gene>
    <name evidence="12" type="ORF">BZG36_05248</name>
</gene>
<evidence type="ECO:0000256" key="5">
    <source>
        <dbReference type="ARBA" id="ARBA00022833"/>
    </source>
</evidence>
<dbReference type="PROSITE" id="PS50089">
    <property type="entry name" value="ZF_RING_2"/>
    <property type="match status" value="1"/>
</dbReference>
<evidence type="ECO:0000256" key="7">
    <source>
        <dbReference type="ARBA" id="ARBA00023136"/>
    </source>
</evidence>
<evidence type="ECO:0000256" key="3">
    <source>
        <dbReference type="ARBA" id="ARBA00022723"/>
    </source>
</evidence>
<evidence type="ECO:0000256" key="9">
    <source>
        <dbReference type="SAM" id="MobiDB-lite"/>
    </source>
</evidence>
<feature type="domain" description="RING-type" evidence="11">
    <location>
        <begin position="602"/>
        <end position="643"/>
    </location>
</feature>
<dbReference type="GO" id="GO:0008270">
    <property type="term" value="F:zinc ion binding"/>
    <property type="evidence" value="ECO:0007669"/>
    <property type="project" value="UniProtKB-KW"/>
</dbReference>
<dbReference type="PANTHER" id="PTHR47168:SF1">
    <property type="entry name" value="OS02G0798600 PROTEIN"/>
    <property type="match status" value="1"/>
</dbReference>
<evidence type="ECO:0000256" key="2">
    <source>
        <dbReference type="ARBA" id="ARBA00022692"/>
    </source>
</evidence>
<dbReference type="Gene3D" id="3.30.40.10">
    <property type="entry name" value="Zinc/RING finger domain, C3HC4 (zinc finger)"/>
    <property type="match status" value="1"/>
</dbReference>
<keyword evidence="3" id="KW-0479">Metal-binding</keyword>
<dbReference type="InterPro" id="IPR013083">
    <property type="entry name" value="Znf_RING/FYVE/PHD"/>
</dbReference>
<dbReference type="InterPro" id="IPR001841">
    <property type="entry name" value="Znf_RING"/>
</dbReference>
<feature type="compositionally biased region" description="Basic and acidic residues" evidence="9">
    <location>
        <begin position="385"/>
        <end position="408"/>
    </location>
</feature>
<evidence type="ECO:0000313" key="12">
    <source>
        <dbReference type="EMBL" id="OZJ01952.1"/>
    </source>
</evidence>
<comment type="caution">
    <text evidence="12">The sequence shown here is derived from an EMBL/GenBank/DDBJ whole genome shotgun (WGS) entry which is preliminary data.</text>
</comment>
<proteinExistence type="predicted"/>
<organism evidence="12 13">
    <name type="scientific">Bifiguratus adelaidae</name>
    <dbReference type="NCBI Taxonomy" id="1938954"/>
    <lineage>
        <taxon>Eukaryota</taxon>
        <taxon>Fungi</taxon>
        <taxon>Fungi incertae sedis</taxon>
        <taxon>Mucoromycota</taxon>
        <taxon>Mucoromycotina</taxon>
        <taxon>Endogonomycetes</taxon>
        <taxon>Endogonales</taxon>
        <taxon>Endogonales incertae sedis</taxon>
        <taxon>Bifiguratus</taxon>
    </lineage>
</organism>
<dbReference type="SMART" id="SM00184">
    <property type="entry name" value="RING"/>
    <property type="match status" value="1"/>
</dbReference>
<feature type="transmembrane region" description="Helical" evidence="10">
    <location>
        <begin position="526"/>
        <end position="556"/>
    </location>
</feature>
<dbReference type="AlphaFoldDB" id="A0A261XUD0"/>
<evidence type="ECO:0000259" key="11">
    <source>
        <dbReference type="PROSITE" id="PS50089"/>
    </source>
</evidence>
<dbReference type="SUPFAM" id="SSF109854">
    <property type="entry name" value="DinB/YfiT-like putative metalloenzymes"/>
    <property type="match status" value="1"/>
</dbReference>
<protein>
    <recommendedName>
        <fullName evidence="11">RING-type domain-containing protein</fullName>
    </recommendedName>
</protein>
<comment type="subcellular location">
    <subcellularLocation>
        <location evidence="1">Membrane</location>
        <topology evidence="1">Single-pass membrane protein</topology>
    </subcellularLocation>
</comment>
<dbReference type="PANTHER" id="PTHR47168">
    <property type="entry name" value="RING ZINC FINGER DOMAIN SUPERFAMILY PROTEIN-RELATED"/>
    <property type="match status" value="1"/>
</dbReference>